<dbReference type="InterPro" id="IPR001173">
    <property type="entry name" value="Glyco_trans_2-like"/>
</dbReference>
<dbReference type="Pfam" id="PF00535">
    <property type="entry name" value="Glycos_transf_2"/>
    <property type="match status" value="1"/>
</dbReference>
<reference evidence="2 3" key="2">
    <citation type="submission" date="2008-10" db="EMBL/GenBank/DDBJ databases">
        <authorList>
            <person name="Fulton L."/>
            <person name="Clifton S."/>
            <person name="Fulton B."/>
            <person name="Xu J."/>
            <person name="Minx P."/>
            <person name="Pepin K.H."/>
            <person name="Johnson M."/>
            <person name="Bhonagiri V."/>
            <person name="Nash W.E."/>
            <person name="Mardis E.R."/>
            <person name="Wilson R.K."/>
        </authorList>
    </citation>
    <scope>NUCLEOTIDE SEQUENCE [LARGE SCALE GENOMIC DNA]</scope>
    <source>
        <strain evidence="2 3">DSM 18315</strain>
    </source>
</reference>
<evidence type="ECO:0000313" key="3">
    <source>
        <dbReference type="Proteomes" id="UP000005510"/>
    </source>
</evidence>
<name>B7BB59_9BACT</name>
<dbReference type="CAZy" id="GT2">
    <property type="family name" value="Glycosyltransferase Family 2"/>
</dbReference>
<dbReference type="AlphaFoldDB" id="B7BB59"/>
<dbReference type="EMBL" id="ABYH01000255">
    <property type="protein sequence ID" value="EEC96315.1"/>
    <property type="molecule type" value="Genomic_DNA"/>
</dbReference>
<dbReference type="Proteomes" id="UP000005510">
    <property type="component" value="Unassembled WGS sequence"/>
</dbReference>
<proteinExistence type="predicted"/>
<comment type="caution">
    <text evidence="2">The sequence shown here is derived from an EMBL/GenBank/DDBJ whole genome shotgun (WGS) entry which is preliminary data.</text>
</comment>
<dbReference type="Gene3D" id="3.90.550.10">
    <property type="entry name" value="Spore Coat Polysaccharide Biosynthesis Protein SpsA, Chain A"/>
    <property type="match status" value="1"/>
</dbReference>
<dbReference type="InterPro" id="IPR029044">
    <property type="entry name" value="Nucleotide-diphossugar_trans"/>
</dbReference>
<dbReference type="HOGENOM" id="CLU_025996_22_6_10"/>
<accession>B7BB59</accession>
<dbReference type="PANTHER" id="PTHR22916">
    <property type="entry name" value="GLYCOSYLTRANSFERASE"/>
    <property type="match status" value="1"/>
</dbReference>
<dbReference type="RefSeq" id="WP_008149560.1">
    <property type="nucleotide sequence ID" value="NZ_DS996451.1"/>
</dbReference>
<evidence type="ECO:0000313" key="2">
    <source>
        <dbReference type="EMBL" id="EEC96315.1"/>
    </source>
</evidence>
<protein>
    <recommendedName>
        <fullName evidence="1">Glycosyltransferase 2-like domain-containing protein</fullName>
    </recommendedName>
</protein>
<gene>
    <name evidence="2" type="ORF">PRABACTJOHN_02269</name>
</gene>
<sequence length="72" mass="8080">MKKVSVITVNYNNADGLKRTLESLFAQTFTDYESIVIDGGSTDGSREIIENFADRITYWVSEPDGGIYHAMK</sequence>
<organism evidence="2 3">
    <name type="scientific">Parabacteroides johnsonii DSM 18315</name>
    <dbReference type="NCBI Taxonomy" id="537006"/>
    <lineage>
        <taxon>Bacteria</taxon>
        <taxon>Pseudomonadati</taxon>
        <taxon>Bacteroidota</taxon>
        <taxon>Bacteroidia</taxon>
        <taxon>Bacteroidales</taxon>
        <taxon>Tannerellaceae</taxon>
        <taxon>Parabacteroides</taxon>
    </lineage>
</organism>
<reference evidence="2 3" key="1">
    <citation type="submission" date="2008-10" db="EMBL/GenBank/DDBJ databases">
        <title>Draft genome sequence of Parabacteroides johnsonii (DSM 18315).</title>
        <authorList>
            <person name="Sudarsanam P."/>
            <person name="Ley R."/>
            <person name="Guruge J."/>
            <person name="Turnbaugh P.J."/>
            <person name="Mahowald M."/>
            <person name="Liep D."/>
            <person name="Gordon J."/>
        </authorList>
    </citation>
    <scope>NUCLEOTIDE SEQUENCE [LARGE SCALE GENOMIC DNA]</scope>
    <source>
        <strain evidence="2 3">DSM 18315</strain>
    </source>
</reference>
<dbReference type="STRING" id="537006.PRABACTJOHN_02269"/>
<feature type="domain" description="Glycosyltransferase 2-like" evidence="1">
    <location>
        <begin position="5"/>
        <end position="62"/>
    </location>
</feature>
<dbReference type="SUPFAM" id="SSF53448">
    <property type="entry name" value="Nucleotide-diphospho-sugar transferases"/>
    <property type="match status" value="1"/>
</dbReference>
<evidence type="ECO:0000259" key="1">
    <source>
        <dbReference type="Pfam" id="PF00535"/>
    </source>
</evidence>
<dbReference type="GO" id="GO:0016758">
    <property type="term" value="F:hexosyltransferase activity"/>
    <property type="evidence" value="ECO:0007669"/>
    <property type="project" value="UniProtKB-ARBA"/>
</dbReference>
<dbReference type="PANTHER" id="PTHR22916:SF67">
    <property type="entry name" value="COLANIC ACID BIOSYNTHESIS GLYCOSYL TRANSFERASE WCAE-RELATED"/>
    <property type="match status" value="1"/>
</dbReference>